<dbReference type="Proteomes" id="UP000005225">
    <property type="component" value="Unassembled WGS sequence"/>
</dbReference>
<feature type="region of interest" description="Disordered" evidence="1">
    <location>
        <begin position="82"/>
        <end position="107"/>
    </location>
</feature>
<feature type="compositionally biased region" description="Basic and acidic residues" evidence="1">
    <location>
        <begin position="1"/>
        <end position="23"/>
    </location>
</feature>
<protein>
    <submittedName>
        <fullName evidence="2">Uncharacterized protein</fullName>
    </submittedName>
</protein>
<dbReference type="EMBL" id="AAQR03071757">
    <property type="status" value="NOT_ANNOTATED_CDS"/>
    <property type="molecule type" value="Genomic_DNA"/>
</dbReference>
<reference evidence="2" key="2">
    <citation type="submission" date="2025-08" db="UniProtKB">
        <authorList>
            <consortium name="Ensembl"/>
        </authorList>
    </citation>
    <scope>IDENTIFICATION</scope>
</reference>
<proteinExistence type="predicted"/>
<dbReference type="GeneTree" id="ENSGT00940000157762"/>
<dbReference type="OMA" id="PSHAINK"/>
<dbReference type="PANTHER" id="PTHR45884:SF1">
    <property type="entry name" value="N-ACETYLTRANSFERASE ESCO1"/>
    <property type="match status" value="1"/>
</dbReference>
<dbReference type="GO" id="GO:0061733">
    <property type="term" value="F:protein-lysine-acetyltransferase activity"/>
    <property type="evidence" value="ECO:0007669"/>
    <property type="project" value="TreeGrafter"/>
</dbReference>
<dbReference type="GO" id="GO:0005634">
    <property type="term" value="C:nucleus"/>
    <property type="evidence" value="ECO:0007669"/>
    <property type="project" value="TreeGrafter"/>
</dbReference>
<dbReference type="GO" id="GO:0007064">
    <property type="term" value="P:mitotic sister chromatid cohesion"/>
    <property type="evidence" value="ECO:0007669"/>
    <property type="project" value="TreeGrafter"/>
</dbReference>
<dbReference type="Ensembl" id="ENSOGAT00000033288.1">
    <property type="protein sequence ID" value="ENSOGAP00000019271.1"/>
    <property type="gene ID" value="ENSOGAG00000032382.1"/>
</dbReference>
<evidence type="ECO:0000256" key="1">
    <source>
        <dbReference type="SAM" id="MobiDB-lite"/>
    </source>
</evidence>
<feature type="region of interest" description="Disordered" evidence="1">
    <location>
        <begin position="128"/>
        <end position="164"/>
    </location>
</feature>
<dbReference type="GO" id="GO:0000785">
    <property type="term" value="C:chromatin"/>
    <property type="evidence" value="ECO:0007669"/>
    <property type="project" value="TreeGrafter"/>
</dbReference>
<accession>H0XT29</accession>
<name>H0XT29_OTOGA</name>
<organism evidence="2 3">
    <name type="scientific">Otolemur garnettii</name>
    <name type="common">Small-eared galago</name>
    <name type="synonym">Garnett's greater bushbaby</name>
    <dbReference type="NCBI Taxonomy" id="30611"/>
    <lineage>
        <taxon>Eukaryota</taxon>
        <taxon>Metazoa</taxon>
        <taxon>Chordata</taxon>
        <taxon>Craniata</taxon>
        <taxon>Vertebrata</taxon>
        <taxon>Euteleostomi</taxon>
        <taxon>Mammalia</taxon>
        <taxon>Eutheria</taxon>
        <taxon>Euarchontoglires</taxon>
        <taxon>Primates</taxon>
        <taxon>Strepsirrhini</taxon>
        <taxon>Lorisiformes</taxon>
        <taxon>Galagidae</taxon>
        <taxon>Otolemur</taxon>
    </lineage>
</organism>
<reference evidence="2" key="3">
    <citation type="submission" date="2025-09" db="UniProtKB">
        <authorList>
            <consortium name="Ensembl"/>
        </authorList>
    </citation>
    <scope>IDENTIFICATION</scope>
</reference>
<reference evidence="3" key="1">
    <citation type="submission" date="2011-03" db="EMBL/GenBank/DDBJ databases">
        <title>Version 3 of the genome sequence of Otolemur garnettii (Bushbaby).</title>
        <authorList>
            <consortium name="The Broad Institute Genome Sequencing Platform"/>
            <person name="Di Palma F."/>
            <person name="Johnson J."/>
            <person name="Lander E.S."/>
            <person name="Lindblad-Toh K."/>
            <person name="Jaffe D.B."/>
            <person name="Gnerre S."/>
            <person name="MacCallum I."/>
            <person name="Przybylski D."/>
            <person name="Ribeiro F.J."/>
            <person name="Burton J.N."/>
            <person name="Walker B.J."/>
            <person name="Sharpe T."/>
            <person name="Hall G."/>
        </authorList>
    </citation>
    <scope>NUCLEOTIDE SEQUENCE [LARGE SCALE GENOMIC DNA]</scope>
</reference>
<dbReference type="STRING" id="30611.ENSOGAP00000019271"/>
<feature type="compositionally biased region" description="Basic and acidic residues" evidence="1">
    <location>
        <begin position="93"/>
        <end position="103"/>
    </location>
</feature>
<feature type="region of interest" description="Disordered" evidence="1">
    <location>
        <begin position="1"/>
        <end position="42"/>
    </location>
</feature>
<dbReference type="InParanoid" id="H0XT29"/>
<dbReference type="HOGENOM" id="CLU_012128_0_0_1"/>
<dbReference type="AlphaFoldDB" id="H0XT29"/>
<dbReference type="PANTHER" id="PTHR45884">
    <property type="entry name" value="N-ACETYLTRANSFERASE ECO"/>
    <property type="match status" value="1"/>
</dbReference>
<sequence>MSIQEKSKENSSKILKSEDKNLETEIQDSQKNPAKQSDSKETVKSLVKYFSESKINQPELGMYMMNTRSAKVPSHAINKNKVTVKKHSQQESPKNKLCQEKKQRNSLPLRSQRLLQLTEVSSGEIQAVKQSLPPTKKEHCSNTQSKSNKVKTSKTCEKKSTNSKEDENLVINEIMNSPQGKKHKVEHQMTYTCGSWCIQGSEKYLQKTTRKEEIKPVPVTLPEIKTSEMAISDLKKSEMKSVIQVNPNAKSPNVPSHQCLIGEHRGGSILQLGEEITGENESDTVKVKKEASQTQSVKEEKPAAVNLEETNVQGQMLIRRKQSGGHCDRLLPSRKTKPVKCVLNGINSSAKKNHWTKMKLSKVNSLQQNKLDFQVCPKLCLLQTRFSSPALERHIPEGTFLGVKPCDREKMKERNSEAVQIKDLTVEINKTTERAPKNCHSGNQIKSSPDSLDNQMKHSFESVSDKNFTLCLESKLEKIQLVEGALVLSTPLSQAKIRMVDFQVELPPCSITGRHCWSTSNAHLEITIPKGLKLKEAEKGDEKQLIIDSGQKHFGAISWNACGRLYTASNPEDETQHLLLPNRFVSAKICGLEKRVLAEYSDSRIIIVFAEDPKYALKKVDKIRELVGDYLGFQQAPLMCYFRTKTRQKVLGCLLAEHIQRGYRVRDQKLPVIRSKEEKLRFKQKAWCDSTLPDPAICGVSQIWVFSVMLQKRLTSPVIECLR</sequence>
<feature type="compositionally biased region" description="Polar residues" evidence="1">
    <location>
        <begin position="27"/>
        <end position="36"/>
    </location>
</feature>
<evidence type="ECO:0000313" key="3">
    <source>
        <dbReference type="Proteomes" id="UP000005225"/>
    </source>
</evidence>
<dbReference type="eggNOG" id="KOG3014">
    <property type="taxonomic scope" value="Eukaryota"/>
</dbReference>
<keyword evidence="3" id="KW-1185">Reference proteome</keyword>
<feature type="compositionally biased region" description="Basic and acidic residues" evidence="1">
    <location>
        <begin position="154"/>
        <end position="164"/>
    </location>
</feature>
<evidence type="ECO:0000313" key="2">
    <source>
        <dbReference type="Ensembl" id="ENSOGAP00000019271.1"/>
    </source>
</evidence>